<feature type="compositionally biased region" description="Low complexity" evidence="7">
    <location>
        <begin position="1"/>
        <end position="14"/>
    </location>
</feature>
<dbReference type="PANTHER" id="PTHR12318">
    <property type="entry name" value="TESTOSTERONE-REGULATED PROTEIN RP2"/>
    <property type="match status" value="1"/>
</dbReference>
<gene>
    <name evidence="8" type="ORF">DWQ67_09270</name>
</gene>
<dbReference type="PANTHER" id="PTHR12318:SF0">
    <property type="entry name" value="ACYL-COENZYME A DIPHOSPHATASE NUDT19"/>
    <property type="match status" value="1"/>
</dbReference>
<dbReference type="CDD" id="cd18870">
    <property type="entry name" value="NUDIX_AcylCoAdiphos_Nudt19"/>
    <property type="match status" value="1"/>
</dbReference>
<dbReference type="GO" id="GO:0046872">
    <property type="term" value="F:metal ion binding"/>
    <property type="evidence" value="ECO:0007669"/>
    <property type="project" value="UniProtKB-KW"/>
</dbReference>
<comment type="caution">
    <text evidence="8">The sequence shown here is derived from an EMBL/GenBank/DDBJ whole genome shotgun (WGS) entry which is preliminary data.</text>
</comment>
<feature type="region of interest" description="Disordered" evidence="7">
    <location>
        <begin position="1"/>
        <end position="53"/>
    </location>
</feature>
<reference evidence="8 9" key="1">
    <citation type="submission" date="2018-07" db="EMBL/GenBank/DDBJ databases">
        <title>Arthrobacter sp. nov., isolated from raw cow's milk with high bacterial count.</title>
        <authorList>
            <person name="Hahne J."/>
            <person name="Isele D."/>
            <person name="Lipski A."/>
        </authorList>
    </citation>
    <scope>NUCLEOTIDE SEQUENCE [LARGE SCALE GENOMIC DNA]</scope>
    <source>
        <strain evidence="8 9">JZ R-183</strain>
    </source>
</reference>
<keyword evidence="5" id="KW-0460">Magnesium</keyword>
<comment type="cofactor">
    <cofactor evidence="2">
        <name>Mg(2+)</name>
        <dbReference type="ChEBI" id="CHEBI:18420"/>
    </cofactor>
</comment>
<dbReference type="InterPro" id="IPR039121">
    <property type="entry name" value="NUDT19"/>
</dbReference>
<feature type="compositionally biased region" description="Pro residues" evidence="7">
    <location>
        <begin position="35"/>
        <end position="46"/>
    </location>
</feature>
<evidence type="ECO:0000256" key="7">
    <source>
        <dbReference type="SAM" id="MobiDB-lite"/>
    </source>
</evidence>
<proteinExistence type="predicted"/>
<dbReference type="EMBL" id="QQXL01000005">
    <property type="protein sequence ID" value="RKW70133.1"/>
    <property type="molecule type" value="Genomic_DNA"/>
</dbReference>
<name>A0A496PI16_9MICC</name>
<protein>
    <submittedName>
        <fullName evidence="8">NUDIX hydrolase</fullName>
    </submittedName>
</protein>
<evidence type="ECO:0000256" key="3">
    <source>
        <dbReference type="ARBA" id="ARBA00022723"/>
    </source>
</evidence>
<dbReference type="RefSeq" id="WP_121485322.1">
    <property type="nucleotide sequence ID" value="NZ_QQXL01000005.1"/>
</dbReference>
<evidence type="ECO:0000256" key="4">
    <source>
        <dbReference type="ARBA" id="ARBA00022801"/>
    </source>
</evidence>
<organism evidence="8 9">
    <name type="scientific">Galactobacter caseinivorans</name>
    <dbReference type="NCBI Taxonomy" id="2676123"/>
    <lineage>
        <taxon>Bacteria</taxon>
        <taxon>Bacillati</taxon>
        <taxon>Actinomycetota</taxon>
        <taxon>Actinomycetes</taxon>
        <taxon>Micrococcales</taxon>
        <taxon>Micrococcaceae</taxon>
        <taxon>Galactobacter</taxon>
    </lineage>
</organism>
<keyword evidence="4 8" id="KW-0378">Hydrolase</keyword>
<evidence type="ECO:0000313" key="9">
    <source>
        <dbReference type="Proteomes" id="UP000273119"/>
    </source>
</evidence>
<dbReference type="Gene3D" id="3.90.79.10">
    <property type="entry name" value="Nucleoside Triphosphate Pyrophosphohydrolase"/>
    <property type="match status" value="1"/>
</dbReference>
<keyword evidence="3" id="KW-0479">Metal-binding</keyword>
<accession>A0A496PI16</accession>
<dbReference type="SUPFAM" id="SSF55811">
    <property type="entry name" value="Nudix"/>
    <property type="match status" value="1"/>
</dbReference>
<dbReference type="InterPro" id="IPR015797">
    <property type="entry name" value="NUDIX_hydrolase-like_dom_sf"/>
</dbReference>
<evidence type="ECO:0000256" key="2">
    <source>
        <dbReference type="ARBA" id="ARBA00001946"/>
    </source>
</evidence>
<evidence type="ECO:0000256" key="5">
    <source>
        <dbReference type="ARBA" id="ARBA00022842"/>
    </source>
</evidence>
<evidence type="ECO:0000256" key="1">
    <source>
        <dbReference type="ARBA" id="ARBA00001936"/>
    </source>
</evidence>
<evidence type="ECO:0000256" key="6">
    <source>
        <dbReference type="ARBA" id="ARBA00023211"/>
    </source>
</evidence>
<evidence type="ECO:0000313" key="8">
    <source>
        <dbReference type="EMBL" id="RKW70133.1"/>
    </source>
</evidence>
<sequence length="329" mass="33854">MDQQGTQAAHGTAAMPDGGGQASSAAAPSGVGTPKAPPVAPSPNLGPRPVKDAATVLLVRQAARSADVGGGSDGDSGDNGAAGVEVFMQVRASTMAFASGAAVFPGGSVDPSDYEDSRLWGQDGGELVLRHDPLVADQATRAGAVVSAALRESYEECGVLLAVPAPGGGWVEPQDREDLSAHRSSLSAVLSRRGLVPNLAGLREVDRWVTPEGEPRRYDTHFFVAALPHGQEADGETTESARSFWITPAAALARFAAGDLFLMPPTWAQLERLSQASSVEQALRLSASGITQPILERVNGRVVASFWGAEAYGKAAGQAQAAVAARAKP</sequence>
<dbReference type="AlphaFoldDB" id="A0A496PI16"/>
<dbReference type="Proteomes" id="UP000273119">
    <property type="component" value="Unassembled WGS sequence"/>
</dbReference>
<dbReference type="GO" id="GO:0016818">
    <property type="term" value="F:hydrolase activity, acting on acid anhydrides, in phosphorus-containing anhydrides"/>
    <property type="evidence" value="ECO:0007669"/>
    <property type="project" value="InterPro"/>
</dbReference>
<keyword evidence="6" id="KW-0464">Manganese</keyword>
<keyword evidence="9" id="KW-1185">Reference proteome</keyword>
<comment type="cofactor">
    <cofactor evidence="1">
        <name>Mn(2+)</name>
        <dbReference type="ChEBI" id="CHEBI:29035"/>
    </cofactor>
</comment>